<proteinExistence type="predicted"/>
<evidence type="ECO:0000313" key="3">
    <source>
        <dbReference type="Proteomes" id="UP001208567"/>
    </source>
</evidence>
<keyword evidence="3" id="KW-1185">Reference proteome</keyword>
<dbReference type="Proteomes" id="UP001208567">
    <property type="component" value="Unassembled WGS sequence"/>
</dbReference>
<organism evidence="2 3">
    <name type="scientific">Clostridium omnivorum</name>
    <dbReference type="NCBI Taxonomy" id="1604902"/>
    <lineage>
        <taxon>Bacteria</taxon>
        <taxon>Bacillati</taxon>
        <taxon>Bacillota</taxon>
        <taxon>Clostridia</taxon>
        <taxon>Eubacteriales</taxon>
        <taxon>Clostridiaceae</taxon>
        <taxon>Clostridium</taxon>
    </lineage>
</organism>
<gene>
    <name evidence="2" type="ORF">bsdE14_19970</name>
</gene>
<dbReference type="InterPro" id="IPR036515">
    <property type="entry name" value="Transposase_17_sf"/>
</dbReference>
<dbReference type="Gene3D" id="1.10.1750.10">
    <property type="match status" value="1"/>
</dbReference>
<accession>A0ABQ5N5U9</accession>
<dbReference type="SMART" id="SM01321">
    <property type="entry name" value="Y1_Tnp"/>
    <property type="match status" value="1"/>
</dbReference>
<comment type="caution">
    <text evidence="2">The sequence shown here is derived from an EMBL/GenBank/DDBJ whole genome shotgun (WGS) entry which is preliminary data.</text>
</comment>
<dbReference type="SUPFAM" id="SSF48295">
    <property type="entry name" value="TrpR-like"/>
    <property type="match status" value="1"/>
</dbReference>
<dbReference type="PANTHER" id="PTHR34322">
    <property type="entry name" value="TRANSPOSASE, Y1_TNP DOMAIN-CONTAINING"/>
    <property type="match status" value="1"/>
</dbReference>
<dbReference type="Pfam" id="PF01797">
    <property type="entry name" value="Y1_Tnp"/>
    <property type="match status" value="1"/>
</dbReference>
<dbReference type="Gene3D" id="3.30.70.1290">
    <property type="entry name" value="Transposase IS200-like"/>
    <property type="match status" value="1"/>
</dbReference>
<dbReference type="EMBL" id="BRXR01000001">
    <property type="protein sequence ID" value="GLC30587.1"/>
    <property type="molecule type" value="Genomic_DNA"/>
</dbReference>
<protein>
    <recommendedName>
        <fullName evidence="1">Transposase IS200-like domain-containing protein</fullName>
    </recommendedName>
</protein>
<evidence type="ECO:0000259" key="1">
    <source>
        <dbReference type="SMART" id="SM01321"/>
    </source>
</evidence>
<dbReference type="InterPro" id="IPR002686">
    <property type="entry name" value="Transposase_17"/>
</dbReference>
<sequence>MPRTERIKSENAIYHIMIRSITEVPLFKKNKDKDIYLEQMRYAQIMYGFKVYAYCIMSNHAHFIIDSNGADISKIMHGLNFKYAMTFNRIHNRHGHVFQDRFKSKIVDTDRYLITLSAYIHNNPLQISGYENCPERYKYSSLKVYLGLEKDDSGLLDEAYIMQMMGPSVSKARDRYLKLVYMCDKEKLKNEIEFEDEKTEYRSERKILVRDFEPEKVIEFISQETGIDKMMIYVKNSRNTKAVRALAVLLMRSLCNLKIKNICEVLGNITESRVSKLCSIGVELVSTEDRYKDIVQQFVSQQVS</sequence>
<dbReference type="InterPro" id="IPR010921">
    <property type="entry name" value="Trp_repressor/repl_initiator"/>
</dbReference>
<dbReference type="PANTHER" id="PTHR34322:SF2">
    <property type="entry name" value="TRANSPOSASE IS200-LIKE DOMAIN-CONTAINING PROTEIN"/>
    <property type="match status" value="1"/>
</dbReference>
<name>A0ABQ5N5U9_9CLOT</name>
<feature type="domain" description="Transposase IS200-like" evidence="1">
    <location>
        <begin position="9"/>
        <end position="123"/>
    </location>
</feature>
<reference evidence="2 3" key="1">
    <citation type="journal article" date="2024" name="Int. J. Syst. Evol. Microbiol.">
        <title>Clostridium omnivorum sp. nov., isolated from anoxic soil under the treatment of reductive soil disinfestation.</title>
        <authorList>
            <person name="Ueki A."/>
            <person name="Tonouchi A."/>
            <person name="Kaku N."/>
            <person name="Honma S."/>
            <person name="Ueki K."/>
        </authorList>
    </citation>
    <scope>NUCLEOTIDE SEQUENCE [LARGE SCALE GENOMIC DNA]</scope>
    <source>
        <strain evidence="2 3">E14</strain>
    </source>
</reference>
<dbReference type="SUPFAM" id="SSF143422">
    <property type="entry name" value="Transposase IS200-like"/>
    <property type="match status" value="1"/>
</dbReference>
<evidence type="ECO:0000313" key="2">
    <source>
        <dbReference type="EMBL" id="GLC30587.1"/>
    </source>
</evidence>